<dbReference type="Gene3D" id="2.60.40.1080">
    <property type="match status" value="1"/>
</dbReference>
<dbReference type="Gene3D" id="3.20.20.80">
    <property type="entry name" value="Glycosidases"/>
    <property type="match status" value="1"/>
</dbReference>
<dbReference type="NCBIfam" id="TIGR04183">
    <property type="entry name" value="Por_Secre_tail"/>
    <property type="match status" value="1"/>
</dbReference>
<evidence type="ECO:0000256" key="1">
    <source>
        <dbReference type="SAM" id="SignalP"/>
    </source>
</evidence>
<reference evidence="3 4" key="1">
    <citation type="submission" date="2020-04" db="EMBL/GenBank/DDBJ databases">
        <title>Flammeovirga sp. SR4, a novel species isolated from seawater.</title>
        <authorList>
            <person name="Wang X."/>
        </authorList>
    </citation>
    <scope>NUCLEOTIDE SEQUENCE [LARGE SCALE GENOMIC DNA]</scope>
    <source>
        <strain evidence="3 4">ATCC 23126</strain>
    </source>
</reference>
<dbReference type="InterPro" id="IPR026444">
    <property type="entry name" value="Secre_tail"/>
</dbReference>
<dbReference type="SUPFAM" id="SSF49785">
    <property type="entry name" value="Galactose-binding domain-like"/>
    <property type="match status" value="1"/>
</dbReference>
<gene>
    <name evidence="3" type="ORF">HHU12_31450</name>
</gene>
<dbReference type="Gene3D" id="2.60.120.260">
    <property type="entry name" value="Galactose-binding domain-like"/>
    <property type="match status" value="1"/>
</dbReference>
<protein>
    <submittedName>
        <fullName evidence="3">T9SS type A sorting domain-containing protein</fullName>
    </submittedName>
</protein>
<dbReference type="Proteomes" id="UP000576082">
    <property type="component" value="Unassembled WGS sequence"/>
</dbReference>
<evidence type="ECO:0000259" key="2">
    <source>
        <dbReference type="PROSITE" id="PS50022"/>
    </source>
</evidence>
<dbReference type="SUPFAM" id="SSF49373">
    <property type="entry name" value="Invasin/intimin cell-adhesion fragments"/>
    <property type="match status" value="1"/>
</dbReference>
<feature type="chain" id="PRO_5031006599" evidence="1">
    <location>
        <begin position="21"/>
        <end position="1015"/>
    </location>
</feature>
<dbReference type="SUPFAM" id="SSF51445">
    <property type="entry name" value="(Trans)glycosidases"/>
    <property type="match status" value="1"/>
</dbReference>
<sequence length="1015" mass="112897">MRKLLTFLLGCLLAMPNLWAQSISVDISKKQQQFFGAGGTCDSYIGHWLSMSDENRLLAAKMVAEDIHLDFVKHYINGRPTEENEKQYNNFTAFVEDIRKINPDIKVQMCVQDVPEDLRKDQDKKKEFDDSDPDIYDKMAQYYYEVIEGFHDRGVQIDELDILNEPGGTGFAVYYGGLYKYSVPKLREMIEDPTINTKGMKMPHIGGTSQWSVLGVIKWFDVWKADIPGAYEEVDVVSTHGYRNGWDEKNYKEIYDYIDGLPFQNNEQTGKLQKGDGLYEIFEQSEPDYIGDVSIGMRISDAINGGVNHFFIFNINNSSGNNAALLQTPSGGAPIKSKVYDGFKQLTSSYPLGSYCLPERGMKNMDLTRVLAMRDGDENVVYLNITNIAPEAQTISIDFNDNGTVQGIAAVQSWVSSQAYDIEEVMNTEYTQSVDKITFDASPFSVNTLKITLDPEGAVTVLKPQTIEFLPIDDQLLRGTYTLKATASSGLDVQYEVVDGPAVIQDGVMTFSGEGYVKVRAYSMGNEEFDGAASVIRTFKVETGALVNVAEGKTIESVTSQDEKYPATKLIDGDKIFKTSRWITVKDDPLPHEVVIDLEESYDITGMGMWTGSSDGEYSNPIVGFVLSAEVNGEWVNILEETNNRNPEYIKFYDKVTTQKVKLQINNLDNGTDTRTRIFEVEIYAADDTEIDWDLEEGIVMVGDKIQLEATSSTENSVTFASGNEEIATIDEANVLTVVGTGNVQISATTMTEYGVSVTFNKTLKARRENTITWDQDISRLAVGGDYTLNAKGGSKVKYLLKEDSDAAILEGTSFRGNEVGNVTVIAYAEEDFEYVESERLEKAVVVKYQDEIVWDDQPTKLKVGEELDLTAFSIYNTQEVSFIVSDASKAVIEGGKLIGKVTGEVTVKASTKEADEVFAAVSMFKTFTVESANVTSIDLDTFDQLVYPNPSNGLFQVKNLKPQETIHVFNGVGVEIKTIQVQDPSDVIDLNDLPKGIYYIKTSNNVGNLKVIIK</sequence>
<dbReference type="PROSITE" id="PS50022">
    <property type="entry name" value="FA58C_3"/>
    <property type="match status" value="1"/>
</dbReference>
<dbReference type="RefSeq" id="WP_169660707.1">
    <property type="nucleotide sequence ID" value="NZ_JABANE010000171.1"/>
</dbReference>
<accession>A0A7X9S1H1</accession>
<organism evidence="3 4">
    <name type="scientific">Flammeovirga aprica JL-4</name>
    <dbReference type="NCBI Taxonomy" id="694437"/>
    <lineage>
        <taxon>Bacteria</taxon>
        <taxon>Pseudomonadati</taxon>
        <taxon>Bacteroidota</taxon>
        <taxon>Cytophagia</taxon>
        <taxon>Cytophagales</taxon>
        <taxon>Flammeovirgaceae</taxon>
        <taxon>Flammeovirga</taxon>
    </lineage>
</organism>
<keyword evidence="1" id="KW-0732">Signal</keyword>
<name>A0A7X9S1H1_9BACT</name>
<dbReference type="AlphaFoldDB" id="A0A7X9S1H1"/>
<feature type="signal peptide" evidence="1">
    <location>
        <begin position="1"/>
        <end position="20"/>
    </location>
</feature>
<evidence type="ECO:0000313" key="3">
    <source>
        <dbReference type="EMBL" id="NME72519.1"/>
    </source>
</evidence>
<dbReference type="Pfam" id="PF00754">
    <property type="entry name" value="F5_F8_type_C"/>
    <property type="match status" value="1"/>
</dbReference>
<dbReference type="EMBL" id="JABANE010000171">
    <property type="protein sequence ID" value="NME72519.1"/>
    <property type="molecule type" value="Genomic_DNA"/>
</dbReference>
<dbReference type="InterPro" id="IPR000421">
    <property type="entry name" value="FA58C"/>
</dbReference>
<evidence type="ECO:0000313" key="4">
    <source>
        <dbReference type="Proteomes" id="UP000576082"/>
    </source>
</evidence>
<dbReference type="Pfam" id="PF18962">
    <property type="entry name" value="Por_Secre_tail"/>
    <property type="match status" value="1"/>
</dbReference>
<dbReference type="InterPro" id="IPR008979">
    <property type="entry name" value="Galactose-bd-like_sf"/>
</dbReference>
<keyword evidence="4" id="KW-1185">Reference proteome</keyword>
<proteinExistence type="predicted"/>
<dbReference type="InterPro" id="IPR008964">
    <property type="entry name" value="Invasin/intimin_cell_adhesion"/>
</dbReference>
<dbReference type="InterPro" id="IPR017853">
    <property type="entry name" value="GH"/>
</dbReference>
<feature type="domain" description="F5/8 type C" evidence="2">
    <location>
        <begin position="538"/>
        <end position="686"/>
    </location>
</feature>
<comment type="caution">
    <text evidence="3">The sequence shown here is derived from an EMBL/GenBank/DDBJ whole genome shotgun (WGS) entry which is preliminary data.</text>
</comment>